<dbReference type="PANTHER" id="PTHR31499:SF43">
    <property type="entry name" value="MYB FAMILY TRANSCRIPTION FACTOR APL"/>
    <property type="match status" value="1"/>
</dbReference>
<dbReference type="Proteomes" id="UP001174677">
    <property type="component" value="Chromosome 7"/>
</dbReference>
<sequence length="249" mass="27980">MDVFPGGDVPTNTHQLIDDFEIENGGPSSVTELGFSSEFELQLQLENDPEIKFTSPLELDDDDDDAFLALEESLITPTSNMVYKHVEGEARVLDPTVNMVHDHVEGEVVVVEETRSPNMVHDHVLSYDGEAVVVEETPTLNMVHDHAISSEESEVAVVVENTPTLNMVRDHVVSSEEREVVVMKETPALHRVYEHYFSFEGCDARVRDSEELDPNSVFFTSDSTPRLRWTSKLHKCFIKAVRQLGGPRS</sequence>
<accession>A0ABQ9M8U8</accession>
<organism evidence="1 2">
    <name type="scientific">Hevea brasiliensis</name>
    <name type="common">Para rubber tree</name>
    <name type="synonym">Siphonia brasiliensis</name>
    <dbReference type="NCBI Taxonomy" id="3981"/>
    <lineage>
        <taxon>Eukaryota</taxon>
        <taxon>Viridiplantae</taxon>
        <taxon>Streptophyta</taxon>
        <taxon>Embryophyta</taxon>
        <taxon>Tracheophyta</taxon>
        <taxon>Spermatophyta</taxon>
        <taxon>Magnoliopsida</taxon>
        <taxon>eudicotyledons</taxon>
        <taxon>Gunneridae</taxon>
        <taxon>Pentapetalae</taxon>
        <taxon>rosids</taxon>
        <taxon>fabids</taxon>
        <taxon>Malpighiales</taxon>
        <taxon>Euphorbiaceae</taxon>
        <taxon>Crotonoideae</taxon>
        <taxon>Micrandreae</taxon>
        <taxon>Hevea</taxon>
    </lineage>
</organism>
<proteinExistence type="predicted"/>
<evidence type="ECO:0000313" key="2">
    <source>
        <dbReference type="Proteomes" id="UP001174677"/>
    </source>
</evidence>
<dbReference type="InterPro" id="IPR046955">
    <property type="entry name" value="PHR1-like"/>
</dbReference>
<evidence type="ECO:0000313" key="1">
    <source>
        <dbReference type="EMBL" id="KAJ9176722.1"/>
    </source>
</evidence>
<name>A0ABQ9M8U8_HEVBR</name>
<dbReference type="EMBL" id="JARPOI010000007">
    <property type="protein sequence ID" value="KAJ9176722.1"/>
    <property type="molecule type" value="Genomic_DNA"/>
</dbReference>
<dbReference type="Gene3D" id="1.10.10.60">
    <property type="entry name" value="Homeodomain-like"/>
    <property type="match status" value="1"/>
</dbReference>
<reference evidence="1" key="1">
    <citation type="journal article" date="2023" name="Plant Biotechnol. J.">
        <title>Chromosome-level wild Hevea brasiliensis genome provides new tools for genomic-assisted breeding and valuable loci to elevate rubber yield.</title>
        <authorList>
            <person name="Cheng H."/>
            <person name="Song X."/>
            <person name="Hu Y."/>
            <person name="Wu T."/>
            <person name="Yang Q."/>
            <person name="An Z."/>
            <person name="Feng S."/>
            <person name="Deng Z."/>
            <person name="Wu W."/>
            <person name="Zeng X."/>
            <person name="Tu M."/>
            <person name="Wang X."/>
            <person name="Huang H."/>
        </authorList>
    </citation>
    <scope>NUCLEOTIDE SEQUENCE</scope>
    <source>
        <strain evidence="1">MT/VB/25A 57/8</strain>
    </source>
</reference>
<gene>
    <name evidence="1" type="ORF">P3X46_012004</name>
</gene>
<keyword evidence="2" id="KW-1185">Reference proteome</keyword>
<comment type="caution">
    <text evidence="1">The sequence shown here is derived from an EMBL/GenBank/DDBJ whole genome shotgun (WGS) entry which is preliminary data.</text>
</comment>
<dbReference type="PANTHER" id="PTHR31499">
    <property type="entry name" value="MYB FAMILY TRANSCRIPTION FACTOR PHL11"/>
    <property type="match status" value="1"/>
</dbReference>
<protein>
    <submittedName>
        <fullName evidence="1">Uncharacterized protein</fullName>
    </submittedName>
</protein>